<keyword evidence="3" id="KW-1185">Reference proteome</keyword>
<gene>
    <name evidence="2" type="ORF">XAT740_LOCUS34966</name>
</gene>
<evidence type="ECO:0000259" key="1">
    <source>
        <dbReference type="PROSITE" id="PS50181"/>
    </source>
</evidence>
<dbReference type="EMBL" id="CAJNOR010003463">
    <property type="protein sequence ID" value="CAF1416502.1"/>
    <property type="molecule type" value="Genomic_DNA"/>
</dbReference>
<dbReference type="AlphaFoldDB" id="A0A815LZD1"/>
<dbReference type="PROSITE" id="PS50181">
    <property type="entry name" value="FBOX"/>
    <property type="match status" value="1"/>
</dbReference>
<dbReference type="SUPFAM" id="SSF52047">
    <property type="entry name" value="RNI-like"/>
    <property type="match status" value="1"/>
</dbReference>
<comment type="caution">
    <text evidence="2">The sequence shown here is derived from an EMBL/GenBank/DDBJ whole genome shotgun (WGS) entry which is preliminary data.</text>
</comment>
<evidence type="ECO:0000313" key="3">
    <source>
        <dbReference type="Proteomes" id="UP000663828"/>
    </source>
</evidence>
<dbReference type="InterPro" id="IPR032675">
    <property type="entry name" value="LRR_dom_sf"/>
</dbReference>
<sequence length="525" mass="61864">MNLESLPNEVLLTCFEYINAIDLFLTFDQLNFRFRQLIRTVRLSLDLYYVHKCQFHRLCQTMLEIPEIKSQIHSLHLSNQGTAGEIHAFLSLFSLEQFPNLHSLSLTSIRKHDVPHLQSMLPSLSKLTSFRLSRTRFDEQILRSLPTIHLRRLSLSKASRTHYVLNLPQLRYLNIENIRCHFHVSVHLTTLILSQLMCRFDDLESYLSRAPALKHLTILAPKNRQLADANCWQDLITKSLCQLQTFKFIFAGHSIEQYKKFQSDFWTIEHRWYTEYIQDGMLIYIYTISYPLNELILSADFTRCKNPMISDVDVFDNVTELTLLMNFDVKTDEFYFNHIRSVILKIDGRIALQHEQSAKTITKMINLFNLKHICIHQEICADVVIELLRQSPQLTSLSISPQMLILFIRNRELCQYFTEKIRIFNIVPLLHPIFIGLKELRNICSIFSNLVQFKCRVNTIEEIVIILQSLTKLTSLRTSLDHADVEEIFLTKVKEQRQQLNLSYTVEYEDNDNDVLCFWIDREPK</sequence>
<accession>A0A815LZD1</accession>
<evidence type="ECO:0000313" key="2">
    <source>
        <dbReference type="EMBL" id="CAF1416502.1"/>
    </source>
</evidence>
<reference evidence="2" key="1">
    <citation type="submission" date="2021-02" db="EMBL/GenBank/DDBJ databases">
        <authorList>
            <person name="Nowell W R."/>
        </authorList>
    </citation>
    <scope>NUCLEOTIDE SEQUENCE</scope>
</reference>
<feature type="domain" description="F-box" evidence="1">
    <location>
        <begin position="1"/>
        <end position="52"/>
    </location>
</feature>
<name>A0A815LZD1_ADIRI</name>
<dbReference type="Gene3D" id="3.80.10.10">
    <property type="entry name" value="Ribonuclease Inhibitor"/>
    <property type="match status" value="1"/>
</dbReference>
<protein>
    <recommendedName>
        <fullName evidence="1">F-box domain-containing protein</fullName>
    </recommendedName>
</protein>
<organism evidence="2 3">
    <name type="scientific">Adineta ricciae</name>
    <name type="common">Rotifer</name>
    <dbReference type="NCBI Taxonomy" id="249248"/>
    <lineage>
        <taxon>Eukaryota</taxon>
        <taxon>Metazoa</taxon>
        <taxon>Spiralia</taxon>
        <taxon>Gnathifera</taxon>
        <taxon>Rotifera</taxon>
        <taxon>Eurotatoria</taxon>
        <taxon>Bdelloidea</taxon>
        <taxon>Adinetida</taxon>
        <taxon>Adinetidae</taxon>
        <taxon>Adineta</taxon>
    </lineage>
</organism>
<dbReference type="Proteomes" id="UP000663828">
    <property type="component" value="Unassembled WGS sequence"/>
</dbReference>
<dbReference type="InterPro" id="IPR001810">
    <property type="entry name" value="F-box_dom"/>
</dbReference>
<proteinExistence type="predicted"/>